<evidence type="ECO:0000313" key="5">
    <source>
        <dbReference type="Proteomes" id="UP000092495"/>
    </source>
</evidence>
<dbReference type="PANTHER" id="PTHR42709:SF9">
    <property type="entry name" value="ALKALINE PHOSPHATASE LIKE PROTEIN"/>
    <property type="match status" value="1"/>
</dbReference>
<dbReference type="EMBL" id="CP016543">
    <property type="protein sequence ID" value="ANU23053.1"/>
    <property type="molecule type" value="Genomic_DNA"/>
</dbReference>
<dbReference type="PANTHER" id="PTHR42709">
    <property type="entry name" value="ALKALINE PHOSPHATASE LIKE PROTEIN"/>
    <property type="match status" value="1"/>
</dbReference>
<dbReference type="STRING" id="414778.BCM40_06565"/>
<dbReference type="OrthoDB" id="9782291at2"/>
<keyword evidence="2" id="KW-0812">Transmembrane</keyword>
<evidence type="ECO:0000256" key="1">
    <source>
        <dbReference type="ARBA" id="ARBA00010792"/>
    </source>
</evidence>
<protein>
    <recommendedName>
        <fullName evidence="3">VTT domain-containing protein</fullName>
    </recommendedName>
</protein>
<reference evidence="4" key="1">
    <citation type="submission" date="2016-10" db="EMBL/GenBank/DDBJ databases">
        <authorList>
            <person name="See-Too W.S."/>
        </authorList>
    </citation>
    <scope>NUCLEOTIDE SEQUENCE</scope>
    <source>
        <strain evidence="4">DSM 22276</strain>
    </source>
</reference>
<dbReference type="InterPro" id="IPR051311">
    <property type="entry name" value="DedA_domain"/>
</dbReference>
<proteinExistence type="inferred from homology"/>
<evidence type="ECO:0000313" key="4">
    <source>
        <dbReference type="EMBL" id="ANU23053.1"/>
    </source>
</evidence>
<comment type="similarity">
    <text evidence="1">Belongs to the DedA family.</text>
</comment>
<dbReference type="Pfam" id="PF09335">
    <property type="entry name" value="VTT_dom"/>
    <property type="match status" value="1"/>
</dbReference>
<gene>
    <name evidence="4" type="ORF">BCM40_06565</name>
</gene>
<organism evidence="4 5">
    <name type="scientific">Planococcus donghaensis</name>
    <dbReference type="NCBI Taxonomy" id="414778"/>
    <lineage>
        <taxon>Bacteria</taxon>
        <taxon>Bacillati</taxon>
        <taxon>Bacillota</taxon>
        <taxon>Bacilli</taxon>
        <taxon>Bacillales</taxon>
        <taxon>Caryophanaceae</taxon>
        <taxon>Planococcus</taxon>
    </lineage>
</organism>
<accession>A0A1C7EG60</accession>
<sequence length="153" mass="17606">MSYLIALGVLAGGIMLTPASDDFLVISFLLYAFSNGDSFAFSWLILWVVCFMSFTWFYVVGYTFNRVFSSKRKSSKHILRAQALIERHGHRMIFISYFIPGLRHPIHYVAGFLRVPLKTYIFYNVSAAGLYTMLWAIIVQIFDVASVLNFFSR</sequence>
<dbReference type="AlphaFoldDB" id="A0A1C7EG60"/>
<dbReference type="KEGG" id="pdg:BCM40_06565"/>
<evidence type="ECO:0000259" key="3">
    <source>
        <dbReference type="Pfam" id="PF09335"/>
    </source>
</evidence>
<evidence type="ECO:0000256" key="2">
    <source>
        <dbReference type="SAM" id="Phobius"/>
    </source>
</evidence>
<name>A0A1C7EG60_9BACL</name>
<dbReference type="InterPro" id="IPR032816">
    <property type="entry name" value="VTT_dom"/>
</dbReference>
<keyword evidence="2" id="KW-0472">Membrane</keyword>
<keyword evidence="2" id="KW-1133">Transmembrane helix</keyword>
<dbReference type="RefSeq" id="WP_065526102.1">
    <property type="nucleotide sequence ID" value="NZ_CP016543.2"/>
</dbReference>
<feature type="domain" description="VTT" evidence="3">
    <location>
        <begin position="33"/>
        <end position="139"/>
    </location>
</feature>
<dbReference type="Proteomes" id="UP000092495">
    <property type="component" value="Chromosome"/>
</dbReference>
<dbReference type="GO" id="GO:0005886">
    <property type="term" value="C:plasma membrane"/>
    <property type="evidence" value="ECO:0007669"/>
    <property type="project" value="TreeGrafter"/>
</dbReference>
<keyword evidence="5" id="KW-1185">Reference proteome</keyword>
<feature type="transmembrane region" description="Helical" evidence="2">
    <location>
        <begin position="43"/>
        <end position="68"/>
    </location>
</feature>
<feature type="transmembrane region" description="Helical" evidence="2">
    <location>
        <begin position="130"/>
        <end position="151"/>
    </location>
</feature>